<feature type="region of interest" description="Disordered" evidence="1">
    <location>
        <begin position="22"/>
        <end position="57"/>
    </location>
</feature>
<keyword evidence="2" id="KW-1133">Transmembrane helix</keyword>
<feature type="transmembrane region" description="Helical" evidence="2">
    <location>
        <begin position="296"/>
        <end position="317"/>
    </location>
</feature>
<reference evidence="4" key="1">
    <citation type="journal article" date="2017" name="Cell">
        <title>Insights into land plant evolution garnered from the Marchantia polymorpha genome.</title>
        <authorList>
            <person name="Bowman J.L."/>
            <person name="Kohchi T."/>
            <person name="Yamato K.T."/>
            <person name="Jenkins J."/>
            <person name="Shu S."/>
            <person name="Ishizaki K."/>
            <person name="Yamaoka S."/>
            <person name="Nishihama R."/>
            <person name="Nakamura Y."/>
            <person name="Berger F."/>
            <person name="Adam C."/>
            <person name="Aki S.S."/>
            <person name="Althoff F."/>
            <person name="Araki T."/>
            <person name="Arteaga-Vazquez M.A."/>
            <person name="Balasubrmanian S."/>
            <person name="Barry K."/>
            <person name="Bauer D."/>
            <person name="Boehm C.R."/>
            <person name="Briginshaw L."/>
            <person name="Caballero-Perez J."/>
            <person name="Catarino B."/>
            <person name="Chen F."/>
            <person name="Chiyoda S."/>
            <person name="Chovatia M."/>
            <person name="Davies K.M."/>
            <person name="Delmans M."/>
            <person name="Demura T."/>
            <person name="Dierschke T."/>
            <person name="Dolan L."/>
            <person name="Dorantes-Acosta A.E."/>
            <person name="Eklund D.M."/>
            <person name="Florent S.N."/>
            <person name="Flores-Sandoval E."/>
            <person name="Fujiyama A."/>
            <person name="Fukuzawa H."/>
            <person name="Galik B."/>
            <person name="Grimanelli D."/>
            <person name="Grimwood J."/>
            <person name="Grossniklaus U."/>
            <person name="Hamada T."/>
            <person name="Haseloff J."/>
            <person name="Hetherington A.J."/>
            <person name="Higo A."/>
            <person name="Hirakawa Y."/>
            <person name="Hundley H.N."/>
            <person name="Ikeda Y."/>
            <person name="Inoue K."/>
            <person name="Inoue S.I."/>
            <person name="Ishida S."/>
            <person name="Jia Q."/>
            <person name="Kakita M."/>
            <person name="Kanazawa T."/>
            <person name="Kawai Y."/>
            <person name="Kawashima T."/>
            <person name="Kennedy M."/>
            <person name="Kinose K."/>
            <person name="Kinoshita T."/>
            <person name="Kohara Y."/>
            <person name="Koide E."/>
            <person name="Komatsu K."/>
            <person name="Kopischke S."/>
            <person name="Kubo M."/>
            <person name="Kyozuka J."/>
            <person name="Lagercrantz U."/>
            <person name="Lin S.S."/>
            <person name="Lindquist E."/>
            <person name="Lipzen A.M."/>
            <person name="Lu C.W."/>
            <person name="De Luna E."/>
            <person name="Martienssen R.A."/>
            <person name="Minamino N."/>
            <person name="Mizutani M."/>
            <person name="Mizutani M."/>
            <person name="Mochizuki N."/>
            <person name="Monte I."/>
            <person name="Mosher R."/>
            <person name="Nagasaki H."/>
            <person name="Nakagami H."/>
            <person name="Naramoto S."/>
            <person name="Nishitani K."/>
            <person name="Ohtani M."/>
            <person name="Okamoto T."/>
            <person name="Okumura M."/>
            <person name="Phillips J."/>
            <person name="Pollak B."/>
            <person name="Reinders A."/>
            <person name="Rovekamp M."/>
            <person name="Sano R."/>
            <person name="Sawa S."/>
            <person name="Schmid M.W."/>
            <person name="Shirakawa M."/>
            <person name="Solano R."/>
            <person name="Spunde A."/>
            <person name="Suetsugu N."/>
            <person name="Sugano S."/>
            <person name="Sugiyama A."/>
            <person name="Sun R."/>
            <person name="Suzuki Y."/>
            <person name="Takenaka M."/>
            <person name="Takezawa D."/>
            <person name="Tomogane H."/>
            <person name="Tsuzuki M."/>
            <person name="Ueda T."/>
            <person name="Umeda M."/>
            <person name="Ward J.M."/>
            <person name="Watanabe Y."/>
            <person name="Yazaki K."/>
            <person name="Yokoyama R."/>
            <person name="Yoshitake Y."/>
            <person name="Yotsui I."/>
            <person name="Zachgo S."/>
            <person name="Schmutz J."/>
        </authorList>
    </citation>
    <scope>NUCLEOTIDE SEQUENCE [LARGE SCALE GENOMIC DNA]</scope>
    <source>
        <strain evidence="4">Tak-1</strain>
    </source>
</reference>
<dbReference type="OMA" id="NVCWGTR"/>
<organism evidence="3 4">
    <name type="scientific">Marchantia polymorpha</name>
    <name type="common">Common liverwort</name>
    <name type="synonym">Marchantia aquatica</name>
    <dbReference type="NCBI Taxonomy" id="3197"/>
    <lineage>
        <taxon>Eukaryota</taxon>
        <taxon>Viridiplantae</taxon>
        <taxon>Streptophyta</taxon>
        <taxon>Embryophyta</taxon>
        <taxon>Marchantiophyta</taxon>
        <taxon>Marchantiopsida</taxon>
        <taxon>Marchantiidae</taxon>
        <taxon>Marchantiales</taxon>
        <taxon>Marchantiaceae</taxon>
        <taxon>Marchantia</taxon>
    </lineage>
</organism>
<keyword evidence="2" id="KW-0812">Transmembrane</keyword>
<sequence length="534" mass="56694">MGAPHSNVHGIATTRFPSHQLSNGLYVSGHPDQHKDRGATMGVPQMPYTGGDVKKSGELGKMFDIPVDTALSAKLKKSGSFSSSAKPSSCGASSSHSGPLLSNGTTPASVLASGRLKSSGSMKEAYKPGVQVSKSGPLTGATTVSTRQTFNSGPLTRCTKSDCLGKVNETTSQSGSPSNIGGPVSYGSTSTAKGSGPISPTLPATGLITSGLISVGPISTTGAIRKSQSGPVDNVAHYGKPSSGGGNTPAINYLSDEHEYSFGKSFPKVVFWTVIPLFLMGFIAGGFIIAAVHNSVLLIVVAALFMAVVLVLTWNLCWGSRSVTAFLARFPDSELGAAKDGQYVKVTGVVTCGSVPLESSYQKVTRCIYTSTGLYEYRSVFTKPARENHRRFTWGLRHLERHVVDFYISDFQTGLRALVKAGYGARVTSYVDESPILDITPNVKDLPSDVLRWIAERKLSIDDRILRLKEGYIKEGSTVSVLGVVQRHENVLMIVPPSEVVSTGCQWKKLLLPASMEGIILACEKSTRNEGIPL</sequence>
<evidence type="ECO:0000313" key="4">
    <source>
        <dbReference type="Proteomes" id="UP000244005"/>
    </source>
</evidence>
<proteinExistence type="predicted"/>
<dbReference type="InterPro" id="IPR040339">
    <property type="entry name" value="At1g16860-like"/>
</dbReference>
<feature type="compositionally biased region" description="Low complexity" evidence="1">
    <location>
        <begin position="79"/>
        <end position="100"/>
    </location>
</feature>
<evidence type="ECO:0000313" key="3">
    <source>
        <dbReference type="EMBL" id="PTQ26118.1"/>
    </source>
</evidence>
<evidence type="ECO:0000256" key="1">
    <source>
        <dbReference type="SAM" id="MobiDB-lite"/>
    </source>
</evidence>
<dbReference type="OrthoDB" id="1899156at2759"/>
<feature type="transmembrane region" description="Helical" evidence="2">
    <location>
        <begin position="269"/>
        <end position="290"/>
    </location>
</feature>
<dbReference type="EMBL" id="KZ772944">
    <property type="protein sequence ID" value="PTQ26118.1"/>
    <property type="molecule type" value="Genomic_DNA"/>
</dbReference>
<protein>
    <recommendedName>
        <fullName evidence="5">Ubiquitin-specific protease family C19-related protein</fullName>
    </recommendedName>
</protein>
<feature type="compositionally biased region" description="Polar residues" evidence="1">
    <location>
        <begin position="169"/>
        <end position="179"/>
    </location>
</feature>
<keyword evidence="4" id="KW-1185">Reference proteome</keyword>
<dbReference type="PANTHER" id="PTHR33709">
    <property type="entry name" value="OSJNBA0035M09.9 PROTEIN"/>
    <property type="match status" value="1"/>
</dbReference>
<gene>
    <name evidence="3" type="ORF">MARPO_YA0007</name>
</gene>
<evidence type="ECO:0008006" key="5">
    <source>
        <dbReference type="Google" id="ProtNLM"/>
    </source>
</evidence>
<keyword evidence="2" id="KW-0472">Membrane</keyword>
<feature type="region of interest" description="Disordered" evidence="1">
    <location>
        <begin position="169"/>
        <end position="198"/>
    </location>
</feature>
<dbReference type="Gramene" id="MpVg01150.1">
    <property type="protein sequence ID" value="MpVg01150.1.cds"/>
    <property type="gene ID" value="MpVg01150"/>
</dbReference>
<dbReference type="AlphaFoldDB" id="A0A2R6VWY6"/>
<feature type="compositionally biased region" description="Polar residues" evidence="1">
    <location>
        <begin position="132"/>
        <end position="154"/>
    </location>
</feature>
<evidence type="ECO:0000256" key="2">
    <source>
        <dbReference type="SAM" id="Phobius"/>
    </source>
</evidence>
<dbReference type="Proteomes" id="UP000244005">
    <property type="component" value="Chromosome Y"/>
</dbReference>
<name>A0A2R6VWY6_MARPO</name>
<dbReference type="PANTHER" id="PTHR33709:SF4">
    <property type="entry name" value="OS08G0230200 PROTEIN"/>
    <property type="match status" value="1"/>
</dbReference>
<accession>A0A2R6VWY6</accession>
<feature type="region of interest" description="Disordered" evidence="1">
    <location>
        <begin position="79"/>
        <end position="155"/>
    </location>
</feature>